<sequence length="204" mass="21249">MRIKTMLMKWLTNWQVSLVAAVLLTNALVSPAMAQTGNQSDATGPILSTGDFAGQTFPSTTTVTGFQGGEPAQIAVNQAAASLNILLADNNLTSPTGTPIPAAVQQSLLSILTGDAQAGNNINAVIAALYSAPGTAPLNVIEDLLASLEKLTKDKKVVPAKLLAAVRAYNAMILASNEEFLRNPPAELRAIQAFLAKLVQPTIS</sequence>
<dbReference type="HOGENOM" id="CLU_118538_0_0_3"/>
<reference evidence="2 3" key="1">
    <citation type="journal article" date="2007" name="DNA Res.">
        <title>Complete genomic structure of the bloom-forming toxic cyanobacterium Microcystis aeruginosa NIES-843.</title>
        <authorList>
            <person name="Kaneko T."/>
            <person name="Nakajima N."/>
            <person name="Okamoto S."/>
            <person name="Suzuki I."/>
            <person name="Tanabe Y."/>
            <person name="Tamaoki M."/>
            <person name="Nakamura Y."/>
            <person name="Kasai F."/>
            <person name="Watanabe A."/>
            <person name="Kawashima K."/>
            <person name="Kishida Y."/>
            <person name="Ono A."/>
            <person name="Shimizu Y."/>
            <person name="Takahashi C."/>
            <person name="Minami C."/>
            <person name="Fujishiro T."/>
            <person name="Kohara M."/>
            <person name="Katoh M."/>
            <person name="Nakazaki N."/>
            <person name="Nakayama S."/>
            <person name="Yamada M."/>
            <person name="Tabata S."/>
            <person name="Watanabe M.M."/>
        </authorList>
    </citation>
    <scope>NUCLEOTIDE SEQUENCE [LARGE SCALE GENOMIC DNA]</scope>
    <source>
        <strain evidence="3">NIES-843 / IAM M-247</strain>
    </source>
</reference>
<dbReference type="STRING" id="449447.MAE_15610"/>
<accession>B0JV49</accession>
<name>B0JV49_MICAN</name>
<proteinExistence type="predicted"/>
<protein>
    <submittedName>
        <fullName evidence="2">Uncharacterized protein</fullName>
    </submittedName>
</protein>
<dbReference type="KEGG" id="mar:MAE_15610"/>
<dbReference type="EMBL" id="AP009552">
    <property type="protein sequence ID" value="BAG01383.1"/>
    <property type="molecule type" value="Genomic_DNA"/>
</dbReference>
<dbReference type="eggNOG" id="ENOG5032Z6P">
    <property type="taxonomic scope" value="Bacteria"/>
</dbReference>
<dbReference type="AlphaFoldDB" id="B0JV49"/>
<feature type="signal peptide" evidence="1">
    <location>
        <begin position="1"/>
        <end position="34"/>
    </location>
</feature>
<gene>
    <name evidence="2" type="ordered locus">MAE_15610</name>
</gene>
<feature type="chain" id="PRO_5002750919" evidence="1">
    <location>
        <begin position="35"/>
        <end position="204"/>
    </location>
</feature>
<keyword evidence="3" id="KW-1185">Reference proteome</keyword>
<keyword evidence="1" id="KW-0732">Signal</keyword>
<dbReference type="EnsemblBacteria" id="BAG01383">
    <property type="protein sequence ID" value="BAG01383"/>
    <property type="gene ID" value="MAE_15610"/>
</dbReference>
<dbReference type="Proteomes" id="UP000001510">
    <property type="component" value="Chromosome"/>
</dbReference>
<evidence type="ECO:0000313" key="3">
    <source>
        <dbReference type="Proteomes" id="UP000001510"/>
    </source>
</evidence>
<evidence type="ECO:0000256" key="1">
    <source>
        <dbReference type="SAM" id="SignalP"/>
    </source>
</evidence>
<dbReference type="PaxDb" id="449447-MAE_15610"/>
<organism evidence="2 3">
    <name type="scientific">Microcystis aeruginosa (strain NIES-843 / IAM M-2473)</name>
    <dbReference type="NCBI Taxonomy" id="449447"/>
    <lineage>
        <taxon>Bacteria</taxon>
        <taxon>Bacillati</taxon>
        <taxon>Cyanobacteriota</taxon>
        <taxon>Cyanophyceae</taxon>
        <taxon>Oscillatoriophycideae</taxon>
        <taxon>Chroococcales</taxon>
        <taxon>Microcystaceae</taxon>
        <taxon>Microcystis</taxon>
    </lineage>
</organism>
<evidence type="ECO:0000313" key="2">
    <source>
        <dbReference type="EMBL" id="BAG01383.1"/>
    </source>
</evidence>